<dbReference type="EMBL" id="KV878238">
    <property type="protein sequence ID" value="OJZ89800.1"/>
    <property type="molecule type" value="Genomic_DNA"/>
</dbReference>
<dbReference type="Proteomes" id="UP000184063">
    <property type="component" value="Unassembled WGS sequence"/>
</dbReference>
<sequence length="179" mass="19078">MCGPSRQSSGSLIAVIFPSSSSSSSSTTSPPSSPSSSSSNDSTSPTTNPSYYLFFKNTAHPGASDTQTGKESRITTTKALFRIPDPLTRRSFQESAAVYMRIEKYGDLTVENNTSPPLHYFRLPMMKLHGVEFEVTLPESLELGVSERGIVGRCVRVGVSDGIGTGIGVVDMGRGVVGY</sequence>
<gene>
    <name evidence="2" type="ORF">ASPFODRAFT_43087</name>
</gene>
<evidence type="ECO:0000313" key="3">
    <source>
        <dbReference type="Proteomes" id="UP000184063"/>
    </source>
</evidence>
<name>A0A1M3TSJ4_ASPLC</name>
<proteinExistence type="predicted"/>
<feature type="non-terminal residue" evidence="2">
    <location>
        <position position="179"/>
    </location>
</feature>
<organism evidence="2 3">
    <name type="scientific">Aspergillus luchuensis (strain CBS 106.47)</name>
    <dbReference type="NCBI Taxonomy" id="1137211"/>
    <lineage>
        <taxon>Eukaryota</taxon>
        <taxon>Fungi</taxon>
        <taxon>Dikarya</taxon>
        <taxon>Ascomycota</taxon>
        <taxon>Pezizomycotina</taxon>
        <taxon>Eurotiomycetes</taxon>
        <taxon>Eurotiomycetidae</taxon>
        <taxon>Eurotiales</taxon>
        <taxon>Aspergillaceae</taxon>
        <taxon>Aspergillus</taxon>
        <taxon>Aspergillus subgen. Circumdati</taxon>
    </lineage>
</organism>
<feature type="compositionally biased region" description="Low complexity" evidence="1">
    <location>
        <begin position="18"/>
        <end position="45"/>
    </location>
</feature>
<dbReference type="AlphaFoldDB" id="A0A1M3TSJ4"/>
<protein>
    <submittedName>
        <fullName evidence="2">Uncharacterized protein</fullName>
    </submittedName>
</protein>
<reference evidence="3" key="1">
    <citation type="journal article" date="2017" name="Genome Biol.">
        <title>Comparative genomics reveals high biological diversity and specific adaptations in the industrially and medically important fungal genus Aspergillus.</title>
        <authorList>
            <person name="de Vries R.P."/>
            <person name="Riley R."/>
            <person name="Wiebenga A."/>
            <person name="Aguilar-Osorio G."/>
            <person name="Amillis S."/>
            <person name="Uchima C.A."/>
            <person name="Anderluh G."/>
            <person name="Asadollahi M."/>
            <person name="Askin M."/>
            <person name="Barry K."/>
            <person name="Battaglia E."/>
            <person name="Bayram O."/>
            <person name="Benocci T."/>
            <person name="Braus-Stromeyer S.A."/>
            <person name="Caldana C."/>
            <person name="Canovas D."/>
            <person name="Cerqueira G.C."/>
            <person name="Chen F."/>
            <person name="Chen W."/>
            <person name="Choi C."/>
            <person name="Clum A."/>
            <person name="Dos Santos R.A."/>
            <person name="Damasio A.R."/>
            <person name="Diallinas G."/>
            <person name="Emri T."/>
            <person name="Fekete E."/>
            <person name="Flipphi M."/>
            <person name="Freyberg S."/>
            <person name="Gallo A."/>
            <person name="Gournas C."/>
            <person name="Habgood R."/>
            <person name="Hainaut M."/>
            <person name="Harispe M.L."/>
            <person name="Henrissat B."/>
            <person name="Hilden K.S."/>
            <person name="Hope R."/>
            <person name="Hossain A."/>
            <person name="Karabika E."/>
            <person name="Karaffa L."/>
            <person name="Karanyi Z."/>
            <person name="Krasevec N."/>
            <person name="Kuo A."/>
            <person name="Kusch H."/>
            <person name="LaButti K."/>
            <person name="Lagendijk E.L."/>
            <person name="Lapidus A."/>
            <person name="Levasseur A."/>
            <person name="Lindquist E."/>
            <person name="Lipzen A."/>
            <person name="Logrieco A.F."/>
            <person name="MacCabe A."/>
            <person name="Maekelae M.R."/>
            <person name="Malavazi I."/>
            <person name="Melin P."/>
            <person name="Meyer V."/>
            <person name="Mielnichuk N."/>
            <person name="Miskei M."/>
            <person name="Molnar A.P."/>
            <person name="Mule G."/>
            <person name="Ngan C.Y."/>
            <person name="Orejas M."/>
            <person name="Orosz E."/>
            <person name="Ouedraogo J.P."/>
            <person name="Overkamp K.M."/>
            <person name="Park H.-S."/>
            <person name="Perrone G."/>
            <person name="Piumi F."/>
            <person name="Punt P.J."/>
            <person name="Ram A.F."/>
            <person name="Ramon A."/>
            <person name="Rauscher S."/>
            <person name="Record E."/>
            <person name="Riano-Pachon D.M."/>
            <person name="Robert V."/>
            <person name="Roehrig J."/>
            <person name="Ruller R."/>
            <person name="Salamov A."/>
            <person name="Salih N.S."/>
            <person name="Samson R.A."/>
            <person name="Sandor E."/>
            <person name="Sanguinetti M."/>
            <person name="Schuetze T."/>
            <person name="Sepcic K."/>
            <person name="Shelest E."/>
            <person name="Sherlock G."/>
            <person name="Sophianopoulou V."/>
            <person name="Squina F.M."/>
            <person name="Sun H."/>
            <person name="Susca A."/>
            <person name="Todd R.B."/>
            <person name="Tsang A."/>
            <person name="Unkles S.E."/>
            <person name="van de Wiele N."/>
            <person name="van Rossen-Uffink D."/>
            <person name="Oliveira J.V."/>
            <person name="Vesth T.C."/>
            <person name="Visser J."/>
            <person name="Yu J.-H."/>
            <person name="Zhou M."/>
            <person name="Andersen M.R."/>
            <person name="Archer D.B."/>
            <person name="Baker S.E."/>
            <person name="Benoit I."/>
            <person name="Brakhage A.A."/>
            <person name="Braus G.H."/>
            <person name="Fischer R."/>
            <person name="Frisvad J.C."/>
            <person name="Goldman G.H."/>
            <person name="Houbraken J."/>
            <person name="Oakley B."/>
            <person name="Pocsi I."/>
            <person name="Scazzocchio C."/>
            <person name="Seiboth B."/>
            <person name="vanKuyk P.A."/>
            <person name="Wortman J."/>
            <person name="Dyer P.S."/>
            <person name="Grigoriev I.V."/>
        </authorList>
    </citation>
    <scope>NUCLEOTIDE SEQUENCE [LARGE SCALE GENOMIC DNA]</scope>
    <source>
        <strain evidence="3">CBS 106.47</strain>
    </source>
</reference>
<feature type="compositionally biased region" description="Polar residues" evidence="1">
    <location>
        <begin position="1"/>
        <end position="11"/>
    </location>
</feature>
<accession>A0A1M3TSJ4</accession>
<dbReference type="VEuPathDB" id="FungiDB:ASPFODRAFT_43087"/>
<dbReference type="OrthoDB" id="4158189at2759"/>
<feature type="region of interest" description="Disordered" evidence="1">
    <location>
        <begin position="1"/>
        <end position="45"/>
    </location>
</feature>
<evidence type="ECO:0000256" key="1">
    <source>
        <dbReference type="SAM" id="MobiDB-lite"/>
    </source>
</evidence>
<evidence type="ECO:0000313" key="2">
    <source>
        <dbReference type="EMBL" id="OJZ89800.1"/>
    </source>
</evidence>